<keyword evidence="1" id="KW-0472">Membrane</keyword>
<feature type="transmembrane region" description="Helical" evidence="1">
    <location>
        <begin position="38"/>
        <end position="56"/>
    </location>
</feature>
<keyword evidence="1" id="KW-0812">Transmembrane</keyword>
<feature type="transmembrane region" description="Helical" evidence="1">
    <location>
        <begin position="305"/>
        <end position="324"/>
    </location>
</feature>
<accession>A0A0S4JHG1</accession>
<proteinExistence type="predicted"/>
<evidence type="ECO:0000313" key="3">
    <source>
        <dbReference type="EMBL" id="CUG87838.1"/>
    </source>
</evidence>
<organism evidence="3 4">
    <name type="scientific">Bodo saltans</name>
    <name type="common">Flagellated protozoan</name>
    <dbReference type="NCBI Taxonomy" id="75058"/>
    <lineage>
        <taxon>Eukaryota</taxon>
        <taxon>Discoba</taxon>
        <taxon>Euglenozoa</taxon>
        <taxon>Kinetoplastea</taxon>
        <taxon>Metakinetoplastina</taxon>
        <taxon>Eubodonida</taxon>
        <taxon>Bodonidae</taxon>
        <taxon>Bodo</taxon>
    </lineage>
</organism>
<gene>
    <name evidence="3" type="ORF">BSAL_12270</name>
</gene>
<feature type="transmembrane region" description="Helical" evidence="1">
    <location>
        <begin position="76"/>
        <end position="95"/>
    </location>
</feature>
<protein>
    <submittedName>
        <fullName evidence="3">Membrane-associated protein, putative</fullName>
    </submittedName>
</protein>
<dbReference type="EMBL" id="CYKH01001593">
    <property type="protein sequence ID" value="CUG87838.1"/>
    <property type="molecule type" value="Genomic_DNA"/>
</dbReference>
<keyword evidence="4" id="KW-1185">Reference proteome</keyword>
<dbReference type="Proteomes" id="UP000051952">
    <property type="component" value="Unassembled WGS sequence"/>
</dbReference>
<evidence type="ECO:0000256" key="1">
    <source>
        <dbReference type="SAM" id="Phobius"/>
    </source>
</evidence>
<sequence length="330" mass="35843">MWLPLIFLLWVVVVAIVEVASTTVVQRHGAVVMLTTKHLIGTGAAVAAGSLLHTKIPPFYWCRQLVASWRSLESKLFLGVAFGNIAALYCMYAGYGSGGMAGAYAFKSTEPLMTCILSTLAFQRLIGLLVPSEHLSKRTPPGSMEWFSVGLVCLGSTMCSLALHGMSLATVSVTSAWILGSNFAFGARTVFQKALFLESPVVTAGQTDVVVRLFVDMGAVGSVFFTLTFLWEYPTLDFTQKATFTSDDVARVILSGVGYFCIQALNCLVLLHFTSVEYSVAKQLRTIILFVFSAMYFTVTFQHPWLAVLGCLLVLGGTVVFSMLQSSKDE</sequence>
<reference evidence="4" key="1">
    <citation type="submission" date="2015-09" db="EMBL/GenBank/DDBJ databases">
        <authorList>
            <consortium name="Pathogen Informatics"/>
        </authorList>
    </citation>
    <scope>NUCLEOTIDE SEQUENCE [LARGE SCALE GENOMIC DNA]</scope>
    <source>
        <strain evidence="4">Lake Konstanz</strain>
    </source>
</reference>
<evidence type="ECO:0000256" key="2">
    <source>
        <dbReference type="SAM" id="SignalP"/>
    </source>
</evidence>
<feature type="signal peptide" evidence="2">
    <location>
        <begin position="1"/>
        <end position="22"/>
    </location>
</feature>
<dbReference type="VEuPathDB" id="TriTrypDB:BSAL_12270"/>
<feature type="transmembrane region" description="Helical" evidence="1">
    <location>
        <begin position="283"/>
        <end position="299"/>
    </location>
</feature>
<feature type="transmembrane region" description="Helical" evidence="1">
    <location>
        <begin position="169"/>
        <end position="188"/>
    </location>
</feature>
<keyword evidence="2" id="KW-0732">Signal</keyword>
<feature type="transmembrane region" description="Helical" evidence="1">
    <location>
        <begin position="251"/>
        <end position="271"/>
    </location>
</feature>
<evidence type="ECO:0000313" key="4">
    <source>
        <dbReference type="Proteomes" id="UP000051952"/>
    </source>
</evidence>
<dbReference type="AlphaFoldDB" id="A0A0S4JHG1"/>
<feature type="chain" id="PRO_5006622345" evidence="2">
    <location>
        <begin position="23"/>
        <end position="330"/>
    </location>
</feature>
<name>A0A0S4JHG1_BODSA</name>
<keyword evidence="1" id="KW-1133">Transmembrane helix</keyword>
<feature type="transmembrane region" description="Helical" evidence="1">
    <location>
        <begin position="209"/>
        <end position="231"/>
    </location>
</feature>
<dbReference type="OMA" id="SSMTHAY"/>